<gene>
    <name evidence="5" type="ORF">ACFSKO_17210</name>
</gene>
<dbReference type="InterPro" id="IPR000760">
    <property type="entry name" value="Inositol_monophosphatase-like"/>
</dbReference>
<dbReference type="PANTHER" id="PTHR20854:SF4">
    <property type="entry name" value="INOSITOL-1-MONOPHOSPHATASE-RELATED"/>
    <property type="match status" value="1"/>
</dbReference>
<comment type="caution">
    <text evidence="5">The sequence shown here is derived from an EMBL/GenBank/DDBJ whole genome shotgun (WGS) entry which is preliminary data.</text>
</comment>
<dbReference type="Pfam" id="PF00459">
    <property type="entry name" value="Inositol_P"/>
    <property type="match status" value="1"/>
</dbReference>
<keyword evidence="2" id="KW-0479">Metal-binding</keyword>
<dbReference type="PROSITE" id="PS00629">
    <property type="entry name" value="IMP_1"/>
    <property type="match status" value="1"/>
</dbReference>
<evidence type="ECO:0000256" key="3">
    <source>
        <dbReference type="ARBA" id="ARBA00022801"/>
    </source>
</evidence>
<name>A0ABW5BN93_9PROT</name>
<keyword evidence="3" id="KW-0378">Hydrolase</keyword>
<protein>
    <submittedName>
        <fullName evidence="5">Inositol monophosphatase family protein</fullName>
    </submittedName>
</protein>
<organism evidence="5 6">
    <name type="scientific">Kiloniella antarctica</name>
    <dbReference type="NCBI Taxonomy" id="1550907"/>
    <lineage>
        <taxon>Bacteria</taxon>
        <taxon>Pseudomonadati</taxon>
        <taxon>Pseudomonadota</taxon>
        <taxon>Alphaproteobacteria</taxon>
        <taxon>Rhodospirillales</taxon>
        <taxon>Kiloniellaceae</taxon>
        <taxon>Kiloniella</taxon>
    </lineage>
</organism>
<dbReference type="PRINTS" id="PR00377">
    <property type="entry name" value="IMPHPHTASES"/>
</dbReference>
<reference evidence="6" key="1">
    <citation type="journal article" date="2019" name="Int. J. Syst. Evol. Microbiol.">
        <title>The Global Catalogue of Microorganisms (GCM) 10K type strain sequencing project: providing services to taxonomists for standard genome sequencing and annotation.</title>
        <authorList>
            <consortium name="The Broad Institute Genomics Platform"/>
            <consortium name="The Broad Institute Genome Sequencing Center for Infectious Disease"/>
            <person name="Wu L."/>
            <person name="Ma J."/>
        </authorList>
    </citation>
    <scope>NUCLEOTIDE SEQUENCE [LARGE SCALE GENOMIC DNA]</scope>
    <source>
        <strain evidence="6">CGMCC 4.7192</strain>
    </source>
</reference>
<dbReference type="EMBL" id="JBHUII010000011">
    <property type="protein sequence ID" value="MFD2207367.1"/>
    <property type="molecule type" value="Genomic_DNA"/>
</dbReference>
<proteinExistence type="inferred from homology"/>
<dbReference type="Gene3D" id="3.40.190.80">
    <property type="match status" value="1"/>
</dbReference>
<evidence type="ECO:0000256" key="4">
    <source>
        <dbReference type="ARBA" id="ARBA00022842"/>
    </source>
</evidence>
<evidence type="ECO:0000256" key="1">
    <source>
        <dbReference type="ARBA" id="ARBA00009759"/>
    </source>
</evidence>
<dbReference type="SUPFAM" id="SSF56655">
    <property type="entry name" value="Carbohydrate phosphatase"/>
    <property type="match status" value="1"/>
</dbReference>
<keyword evidence="6" id="KW-1185">Reference proteome</keyword>
<dbReference type="PANTHER" id="PTHR20854">
    <property type="entry name" value="INOSITOL MONOPHOSPHATASE"/>
    <property type="match status" value="1"/>
</dbReference>
<comment type="similarity">
    <text evidence="1">Belongs to the inositol monophosphatase superfamily.</text>
</comment>
<dbReference type="Proteomes" id="UP001597294">
    <property type="component" value="Unassembled WGS sequence"/>
</dbReference>
<evidence type="ECO:0000313" key="5">
    <source>
        <dbReference type="EMBL" id="MFD2207367.1"/>
    </source>
</evidence>
<keyword evidence="4" id="KW-0460">Magnesium</keyword>
<sequence length="271" mass="30253">MFSKLDKVEGLLKEVSDLEIVPRFRNLKKGDISFKDGGETVTVADIETEKRLSKLIIDLFPGSYVIGEESFALEPDLLRTINPDHMTWIIDPVDGTNNFAKGVSVFKCMLALVYQGETVAGWIYDPIDQTTLQARAGEGAYLDNKRLSISIPTECKSPECIGTLHTSKDGHSEVVSRIEKNRSKLNVVKTLRCAGADYERLATSKTQFSLYTRLMPWDHLPGVLIHNESGGYSACLDKELYKLDSYTKSGLLLAPNKKIWAEINSVLFSEI</sequence>
<dbReference type="Gene3D" id="3.30.540.10">
    <property type="entry name" value="Fructose-1,6-Bisphosphatase, subunit A, domain 1"/>
    <property type="match status" value="1"/>
</dbReference>
<evidence type="ECO:0000256" key="2">
    <source>
        <dbReference type="ARBA" id="ARBA00022723"/>
    </source>
</evidence>
<accession>A0ABW5BN93</accession>
<dbReference type="InterPro" id="IPR020583">
    <property type="entry name" value="Inositol_monoP_metal-BS"/>
</dbReference>
<evidence type="ECO:0000313" key="6">
    <source>
        <dbReference type="Proteomes" id="UP001597294"/>
    </source>
</evidence>
<dbReference type="RefSeq" id="WP_380253915.1">
    <property type="nucleotide sequence ID" value="NZ_JBHUII010000011.1"/>
</dbReference>